<dbReference type="AlphaFoldDB" id="A0A4Z0C428"/>
<dbReference type="RefSeq" id="WP_135283838.1">
    <property type="nucleotide sequence ID" value="NZ_SMLL01000001.1"/>
</dbReference>
<comment type="caution">
    <text evidence="1">The sequence shown here is derived from an EMBL/GenBank/DDBJ whole genome shotgun (WGS) entry which is preliminary data.</text>
</comment>
<gene>
    <name evidence="1" type="ORF">EZ242_04190</name>
</gene>
<keyword evidence="2" id="KW-1185">Reference proteome</keyword>
<dbReference type="EMBL" id="SMLL01000001">
    <property type="protein sequence ID" value="TFZ04955.1"/>
    <property type="molecule type" value="Genomic_DNA"/>
</dbReference>
<accession>A0A4Z0C428</accession>
<proteinExistence type="predicted"/>
<dbReference type="OrthoDB" id="8908736at2"/>
<dbReference type="Proteomes" id="UP000297564">
    <property type="component" value="Unassembled WGS sequence"/>
</dbReference>
<evidence type="ECO:0000313" key="1">
    <source>
        <dbReference type="EMBL" id="TFZ04955.1"/>
    </source>
</evidence>
<evidence type="ECO:0000313" key="2">
    <source>
        <dbReference type="Proteomes" id="UP000297564"/>
    </source>
</evidence>
<organism evidence="1 2">
    <name type="scientific">Ramlibacter rhizophilus</name>
    <dbReference type="NCBI Taxonomy" id="1781167"/>
    <lineage>
        <taxon>Bacteria</taxon>
        <taxon>Pseudomonadati</taxon>
        <taxon>Pseudomonadota</taxon>
        <taxon>Betaproteobacteria</taxon>
        <taxon>Burkholderiales</taxon>
        <taxon>Comamonadaceae</taxon>
        <taxon>Ramlibacter</taxon>
    </lineage>
</organism>
<sequence length="113" mass="12461">MRWLKPNIKSSLYALLGHSTGPSPEHLHARIEEIRAAMLALMGSAPDAVHPRLADRLRTAHDIEALWYARSELVAARAAAVGEARAQREVARITAMFGGLMPMRPRPHASAHR</sequence>
<name>A0A4Z0C428_9BURK</name>
<reference evidence="1 2" key="1">
    <citation type="submission" date="2019-03" db="EMBL/GenBank/DDBJ databases">
        <title>Ramlibacter rhizophilus CCTCC AB2015357, whole genome shotgun sequence.</title>
        <authorList>
            <person name="Zhang X."/>
            <person name="Feng G."/>
            <person name="Zhu H."/>
        </authorList>
    </citation>
    <scope>NUCLEOTIDE SEQUENCE [LARGE SCALE GENOMIC DNA]</scope>
    <source>
        <strain evidence="1 2">CCTCC AB2015357</strain>
    </source>
</reference>
<protein>
    <submittedName>
        <fullName evidence="1">Uncharacterized protein</fullName>
    </submittedName>
</protein>